<reference evidence="2" key="1">
    <citation type="submission" date="2021-02" db="EMBL/GenBank/DDBJ databases">
        <authorList>
            <person name="Syme A R."/>
            <person name="Syme A R."/>
            <person name="Moolhuijzen P."/>
        </authorList>
    </citation>
    <scope>NUCLEOTIDE SEQUENCE</scope>
    <source>
        <strain evidence="2">W1-1</strain>
    </source>
</reference>
<gene>
    <name evidence="2" type="ORF">PTTW11_11551</name>
</gene>
<accession>A0A6S6WIW8</accession>
<feature type="region of interest" description="Disordered" evidence="1">
    <location>
        <begin position="108"/>
        <end position="160"/>
    </location>
</feature>
<sequence length="160" mass="17669">MSPATSALTTTTDAGLFSPCFHSMQSTPYLPIRLTKSSINARLSSVSQFLRQLDVSLVSSEASRLTELTDVRLTLLLPYFLVYFMSTPSNLGLRRLVECDKRNSPLLSLSNAPTVGDTASEAQANEPLAVQADFPNDGDDDDDDNYNGLDFKRVPYLERR</sequence>
<comment type="caution">
    <text evidence="2">The sequence shown here is derived from an EMBL/GenBank/DDBJ whole genome shotgun (WGS) entry which is preliminary data.</text>
</comment>
<evidence type="ECO:0000313" key="2">
    <source>
        <dbReference type="EMBL" id="CAE7222506.1"/>
    </source>
</evidence>
<dbReference type="EMBL" id="OCTH03000042">
    <property type="protein sequence ID" value="CAE7222506.1"/>
    <property type="molecule type" value="Genomic_DNA"/>
</dbReference>
<dbReference type="AlphaFoldDB" id="A0A6S6WIW8"/>
<protein>
    <submittedName>
        <fullName evidence="2">Uncharacterized protein</fullName>
    </submittedName>
</protein>
<organism evidence="2 3">
    <name type="scientific">Pyrenophora teres f. teres</name>
    <dbReference type="NCBI Taxonomy" id="97479"/>
    <lineage>
        <taxon>Eukaryota</taxon>
        <taxon>Fungi</taxon>
        <taxon>Dikarya</taxon>
        <taxon>Ascomycota</taxon>
        <taxon>Pezizomycotina</taxon>
        <taxon>Dothideomycetes</taxon>
        <taxon>Pleosporomycetidae</taxon>
        <taxon>Pleosporales</taxon>
        <taxon>Pleosporineae</taxon>
        <taxon>Pleosporaceae</taxon>
        <taxon>Pyrenophora</taxon>
    </lineage>
</organism>
<name>A0A6S6WIW8_9PLEO</name>
<evidence type="ECO:0000313" key="3">
    <source>
        <dbReference type="Proteomes" id="UP000472372"/>
    </source>
</evidence>
<dbReference type="Proteomes" id="UP000472372">
    <property type="component" value="Unassembled WGS sequence"/>
</dbReference>
<proteinExistence type="predicted"/>
<feature type="compositionally biased region" description="Basic and acidic residues" evidence="1">
    <location>
        <begin position="150"/>
        <end position="160"/>
    </location>
</feature>
<feature type="compositionally biased region" description="Acidic residues" evidence="1">
    <location>
        <begin position="136"/>
        <end position="145"/>
    </location>
</feature>
<evidence type="ECO:0000256" key="1">
    <source>
        <dbReference type="SAM" id="MobiDB-lite"/>
    </source>
</evidence>